<evidence type="ECO:0000313" key="1">
    <source>
        <dbReference type="EMBL" id="ONN70186.1"/>
    </source>
</evidence>
<accession>A0A1G5M7R1</accession>
<dbReference type="InterPro" id="IPR036409">
    <property type="entry name" value="Aldolase_II/adducin_N_sf"/>
</dbReference>
<evidence type="ECO:0000313" key="2">
    <source>
        <dbReference type="EMBL" id="SCZ20791.1"/>
    </source>
</evidence>
<evidence type="ECO:0000313" key="3">
    <source>
        <dbReference type="Proteomes" id="UP000183046"/>
    </source>
</evidence>
<dbReference type="Proteomes" id="UP000189310">
    <property type="component" value="Unassembled WGS sequence"/>
</dbReference>
<dbReference type="EMBL" id="MTLN01000008">
    <property type="protein sequence ID" value="ONN70186.1"/>
    <property type="molecule type" value="Genomic_DNA"/>
</dbReference>
<dbReference type="Gene3D" id="3.40.225.10">
    <property type="entry name" value="Class II aldolase/adducin N-terminal domain"/>
    <property type="match status" value="1"/>
</dbReference>
<dbReference type="Proteomes" id="UP000183046">
    <property type="component" value="Unassembled WGS sequence"/>
</dbReference>
<dbReference type="AlphaFoldDB" id="A0A1G5M7R1"/>
<reference evidence="1 4" key="3">
    <citation type="submission" date="2017-01" db="EMBL/GenBank/DDBJ databases">
        <title>Pseudomonas psychrotolerans genome sequencing and assembly.</title>
        <authorList>
            <person name="Vyas B."/>
            <person name="Mayilraj S."/>
        </authorList>
    </citation>
    <scope>NUCLEOTIDE SEQUENCE [LARGE SCALE GENOMIC DNA]</scope>
    <source>
        <strain evidence="1 4">SDS18</strain>
    </source>
</reference>
<dbReference type="EMBL" id="FMWB01000001">
    <property type="protein sequence ID" value="SCZ20791.1"/>
    <property type="molecule type" value="Genomic_DNA"/>
</dbReference>
<keyword evidence="4" id="KW-1185">Reference proteome</keyword>
<dbReference type="RefSeq" id="WP_074582753.1">
    <property type="nucleotide sequence ID" value="NZ_FMWB01000001.1"/>
</dbReference>
<evidence type="ECO:0000313" key="4">
    <source>
        <dbReference type="Proteomes" id="UP000189310"/>
    </source>
</evidence>
<protein>
    <recommendedName>
        <fullName evidence="5">Ribulose-5-phosphate 4-epimerase/Fuculose-1-phosphate aldolase</fullName>
    </recommendedName>
</protein>
<dbReference type="OrthoDB" id="323529at2"/>
<reference evidence="2" key="2">
    <citation type="submission" date="2016-10" db="EMBL/GenBank/DDBJ databases">
        <authorList>
            <person name="Varghese N."/>
            <person name="Submissions S."/>
        </authorList>
    </citation>
    <scope>NUCLEOTIDE SEQUENCE</scope>
    <source>
        <strain evidence="2">DSM 15758</strain>
    </source>
</reference>
<proteinExistence type="predicted"/>
<gene>
    <name evidence="1" type="ORF">BVL52_18165</name>
    <name evidence="2" type="ORF">SAMN05216279_101268</name>
</gene>
<evidence type="ECO:0008006" key="5">
    <source>
        <dbReference type="Google" id="ProtNLM"/>
    </source>
</evidence>
<sequence>MKAESRQQWLDLQQRLARQGERSALALSVRIPGAASLWYGTLGDAAPCEIELARRSGAALDHALVYRSRPDVGAIIQGAGRYGQHVADFGGQLPDLFDEQARHLGRMAPAVARGDALAEALAARGNVQLLGGQPLCLGTTASRAALNAELFEKCAKAYTLAQATGAVLTRLPWWVVLIATRRLQRDQRAAAEAFRQGRLPAESRGY</sequence>
<reference evidence="3" key="1">
    <citation type="submission" date="2016-10" db="EMBL/GenBank/DDBJ databases">
        <authorList>
            <person name="de Groot N.N."/>
        </authorList>
    </citation>
    <scope>NUCLEOTIDE SEQUENCE [LARGE SCALE GENOMIC DNA]</scope>
    <source>
        <strain evidence="3">DSM 15758</strain>
    </source>
</reference>
<name>A0A1G5M7R1_9PSED</name>
<comment type="caution">
    <text evidence="2">The sequence shown here is derived from an EMBL/GenBank/DDBJ whole genome shotgun (WGS) entry which is preliminary data.</text>
</comment>
<dbReference type="SUPFAM" id="SSF53639">
    <property type="entry name" value="AraD/HMP-PK domain-like"/>
    <property type="match status" value="1"/>
</dbReference>
<dbReference type="eggNOG" id="COG0235">
    <property type="taxonomic scope" value="Bacteria"/>
</dbReference>
<organism evidence="2 3">
    <name type="scientific">Pseudomonas oryzihabitans</name>
    <dbReference type="NCBI Taxonomy" id="47885"/>
    <lineage>
        <taxon>Bacteria</taxon>
        <taxon>Pseudomonadati</taxon>
        <taxon>Pseudomonadota</taxon>
        <taxon>Gammaproteobacteria</taxon>
        <taxon>Pseudomonadales</taxon>
        <taxon>Pseudomonadaceae</taxon>
        <taxon>Pseudomonas</taxon>
    </lineage>
</organism>